<dbReference type="InterPro" id="IPR044876">
    <property type="entry name" value="HRDC_dom_sf"/>
</dbReference>
<dbReference type="SMART" id="SM00341">
    <property type="entry name" value="HRDC"/>
    <property type="match status" value="1"/>
</dbReference>
<dbReference type="GO" id="GO:0004386">
    <property type="term" value="F:helicase activity"/>
    <property type="evidence" value="ECO:0007669"/>
    <property type="project" value="UniProtKB-KW"/>
</dbReference>
<dbReference type="PROSITE" id="PS50967">
    <property type="entry name" value="HRDC"/>
    <property type="match status" value="1"/>
</dbReference>
<sequence length="341" mass="38926">MQIVFMNRLTKWIDDTEEASAVLWIGEEEGVWRLGWRSCDADEKDDDLLWYEGGSWNELLGVYRQELAARMGEGYRPIIGGVFHEEETFAARTREQLKLQYYSEQYADERIYEELCGWRRRRSGAERKAPYLLASNRLLKLLSAFLPRTQEELLQIPGVGEAKAAQYGPELLAITGAAERERGFPLDWVAEEVADDAFACWMYKRREEKYRKQLEQMRLRRSLLQGIADGSGIAALAADSSCTRREVIEALEELEREGYLIDPLLDRELEPVPQAECEAVLGAFRALGTTFLKPVLHQVYGQGFAPEGGLDLYYERLRLLRIIVRREQTPGAESSGAASGM</sequence>
<dbReference type="Pfam" id="PF00570">
    <property type="entry name" value="HRDC"/>
    <property type="match status" value="1"/>
</dbReference>
<keyword evidence="2" id="KW-0378">Hydrolase</keyword>
<proteinExistence type="predicted"/>
<dbReference type="GO" id="GO:0003676">
    <property type="term" value="F:nucleic acid binding"/>
    <property type="evidence" value="ECO:0007669"/>
    <property type="project" value="InterPro"/>
</dbReference>
<accession>A0A5J5GD05</accession>
<organism evidence="2 3">
    <name type="scientific">Paenibacillus spiritus</name>
    <dbReference type="NCBI Taxonomy" id="2496557"/>
    <lineage>
        <taxon>Bacteria</taxon>
        <taxon>Bacillati</taxon>
        <taxon>Bacillota</taxon>
        <taxon>Bacilli</taxon>
        <taxon>Bacillales</taxon>
        <taxon>Paenibacillaceae</taxon>
        <taxon>Paenibacillus</taxon>
    </lineage>
</organism>
<dbReference type="InterPro" id="IPR010997">
    <property type="entry name" value="HRDC-like_sf"/>
</dbReference>
<name>A0A5J5GD05_9BACL</name>
<comment type="caution">
    <text evidence="2">The sequence shown here is derived from an EMBL/GenBank/DDBJ whole genome shotgun (WGS) entry which is preliminary data.</text>
</comment>
<keyword evidence="2" id="KW-0547">Nucleotide-binding</keyword>
<gene>
    <name evidence="2" type="ORF">F4V43_07560</name>
</gene>
<keyword evidence="2" id="KW-0347">Helicase</keyword>
<keyword evidence="3" id="KW-1185">Reference proteome</keyword>
<dbReference type="RefSeq" id="WP_150457636.1">
    <property type="nucleotide sequence ID" value="NZ_VYKK01000008.1"/>
</dbReference>
<evidence type="ECO:0000313" key="3">
    <source>
        <dbReference type="Proteomes" id="UP000367750"/>
    </source>
</evidence>
<dbReference type="EMBL" id="VYKK01000008">
    <property type="protein sequence ID" value="KAA9005324.1"/>
    <property type="molecule type" value="Genomic_DNA"/>
</dbReference>
<dbReference type="OrthoDB" id="26793at2"/>
<evidence type="ECO:0000259" key="1">
    <source>
        <dbReference type="PROSITE" id="PS50967"/>
    </source>
</evidence>
<dbReference type="AlphaFoldDB" id="A0A5J5GD05"/>
<feature type="domain" description="HRDC" evidence="1">
    <location>
        <begin position="105"/>
        <end position="185"/>
    </location>
</feature>
<protein>
    <submittedName>
        <fullName evidence="2">Helicase</fullName>
    </submittedName>
</protein>
<dbReference type="Proteomes" id="UP000367750">
    <property type="component" value="Unassembled WGS sequence"/>
</dbReference>
<dbReference type="GO" id="GO:0000166">
    <property type="term" value="F:nucleotide binding"/>
    <property type="evidence" value="ECO:0007669"/>
    <property type="project" value="InterPro"/>
</dbReference>
<dbReference type="InterPro" id="IPR002121">
    <property type="entry name" value="HRDC_dom"/>
</dbReference>
<dbReference type="Gene3D" id="1.10.150.80">
    <property type="entry name" value="HRDC domain"/>
    <property type="match status" value="1"/>
</dbReference>
<dbReference type="SUPFAM" id="SSF47819">
    <property type="entry name" value="HRDC-like"/>
    <property type="match status" value="1"/>
</dbReference>
<evidence type="ECO:0000313" key="2">
    <source>
        <dbReference type="EMBL" id="KAA9005324.1"/>
    </source>
</evidence>
<keyword evidence="2" id="KW-0067">ATP-binding</keyword>
<reference evidence="2 3" key="1">
    <citation type="submission" date="2019-09" db="EMBL/GenBank/DDBJ databases">
        <title>Bacillus ochoae sp. nov., Paenibacillus whitsoniae sp. nov., Paenibacillus spiritus sp. nov. Isolated from the Mars Exploration Rover during spacecraft assembly.</title>
        <authorList>
            <person name="Seuylemezian A."/>
            <person name="Vaishampayan P."/>
        </authorList>
    </citation>
    <scope>NUCLEOTIDE SEQUENCE [LARGE SCALE GENOMIC DNA]</scope>
    <source>
        <strain evidence="2 3">MER_111</strain>
    </source>
</reference>